<dbReference type="EMBL" id="JAMTCP010000003">
    <property type="protein sequence ID" value="MCP2257093.1"/>
    <property type="molecule type" value="Genomic_DNA"/>
</dbReference>
<proteinExistence type="predicted"/>
<dbReference type="RefSeq" id="WP_253668066.1">
    <property type="nucleotide sequence ID" value="NZ_JAMTCP010000003.1"/>
</dbReference>
<accession>A0ABT1HNK7</accession>
<evidence type="ECO:0008006" key="3">
    <source>
        <dbReference type="Google" id="ProtNLM"/>
    </source>
</evidence>
<keyword evidence="2" id="KW-1185">Reference proteome</keyword>
<dbReference type="Proteomes" id="UP001205311">
    <property type="component" value="Unassembled WGS sequence"/>
</dbReference>
<sequence length="255" mass="27628">MSVRIRSLFSGSAKGAGGRVLRPSRLVTGLFEVLARLRGARALHPRGVFVGGELTVAAQARLPVPAGTRPVVARLSKGVGTGGGRADVLGLAVRVPPWSGVDRPWDLTLSSTGGARFTWLLPVLARHWGRASFGSIVPYRLRGRRVWLVAVPRDLDPDAPASLDWVARRVGERPARFTLHVVGAGRSGGKVADLTLHTVLVGAHVDEVCFDPVVNCPPEMPLWPRWLRRLRLFAYRGSRRGHHAPEAALHALPRP</sequence>
<protein>
    <recommendedName>
        <fullName evidence="3">Phosphodiesterase</fullName>
    </recommendedName>
</protein>
<evidence type="ECO:0000313" key="2">
    <source>
        <dbReference type="Proteomes" id="UP001205311"/>
    </source>
</evidence>
<evidence type="ECO:0000313" key="1">
    <source>
        <dbReference type="EMBL" id="MCP2257093.1"/>
    </source>
</evidence>
<gene>
    <name evidence="1" type="ORF">LX15_000778</name>
</gene>
<comment type="caution">
    <text evidence="1">The sequence shown here is derived from an EMBL/GenBank/DDBJ whole genome shotgun (WGS) entry which is preliminary data.</text>
</comment>
<dbReference type="InterPro" id="IPR020835">
    <property type="entry name" value="Catalase_sf"/>
</dbReference>
<organism evidence="1 2">
    <name type="scientific">Streptoalloteichus tenebrarius (strain ATCC 17920 / DSM 40477 / JCM 4838 / CBS 697.72 / NBRC 16177 / NCIMB 11028 / NRRL B-12390 / A12253. 1 / ISP 5477)</name>
    <name type="common">Streptomyces tenebrarius</name>
    <dbReference type="NCBI Taxonomy" id="1933"/>
    <lineage>
        <taxon>Bacteria</taxon>
        <taxon>Bacillati</taxon>
        <taxon>Actinomycetota</taxon>
        <taxon>Actinomycetes</taxon>
        <taxon>Pseudonocardiales</taxon>
        <taxon>Pseudonocardiaceae</taxon>
        <taxon>Streptoalloteichus</taxon>
    </lineage>
</organism>
<dbReference type="SUPFAM" id="SSF56634">
    <property type="entry name" value="Heme-dependent catalase-like"/>
    <property type="match status" value="1"/>
</dbReference>
<reference evidence="1 2" key="1">
    <citation type="submission" date="2022-06" db="EMBL/GenBank/DDBJ databases">
        <title>Genomic Encyclopedia of Archaeal and Bacterial Type Strains, Phase II (KMG-II): from individual species to whole genera.</title>
        <authorList>
            <person name="Goeker M."/>
        </authorList>
    </citation>
    <scope>NUCLEOTIDE SEQUENCE [LARGE SCALE GENOMIC DNA]</scope>
    <source>
        <strain evidence="1 2">DSM 40477</strain>
    </source>
</reference>
<name>A0ABT1HNK7_STRSD</name>